<dbReference type="EMBL" id="JASGXD010000015">
    <property type="protein sequence ID" value="KAK6001153.1"/>
    <property type="molecule type" value="Genomic_DNA"/>
</dbReference>
<evidence type="ECO:0000313" key="4">
    <source>
        <dbReference type="Proteomes" id="UP001341245"/>
    </source>
</evidence>
<comment type="caution">
    <text evidence="3">The sequence shown here is derived from an EMBL/GenBank/DDBJ whole genome shotgun (WGS) entry which is preliminary data.</text>
</comment>
<sequence length="229" mass="23679">MHAVQFVSTLVLVSCHQALAQSCSGFNATNGPNGPTYTSVDGSRIISKGANCPSTKDCEVEYGGYVTAGRTINISDSSYADSVFKTISSAVHLEFTEVDTYPVSNGTMGFQNGASGYVVFTPYTICTTGRLSGCDADELNGEIVQACTPDLSTLGGRISGRIGPVTIVGDDLKWLTCNPANTTQAKNGNASNSCTGTEDETDHTGTASGLGEVSLLLLSGSLLVAFVGF</sequence>
<evidence type="ECO:0000313" key="3">
    <source>
        <dbReference type="EMBL" id="KAK6001153.1"/>
    </source>
</evidence>
<feature type="signal peptide" evidence="2">
    <location>
        <begin position="1"/>
        <end position="20"/>
    </location>
</feature>
<gene>
    <name evidence="3" type="ORF">QM012_003236</name>
</gene>
<dbReference type="Pfam" id="PF19535">
    <property type="entry name" value="DUF6060"/>
    <property type="match status" value="1"/>
</dbReference>
<dbReference type="Proteomes" id="UP001341245">
    <property type="component" value="Unassembled WGS sequence"/>
</dbReference>
<feature type="chain" id="PRO_5047326897" evidence="2">
    <location>
        <begin position="21"/>
        <end position="229"/>
    </location>
</feature>
<keyword evidence="4" id="KW-1185">Reference proteome</keyword>
<name>A0ABR0T9Q6_AURPU</name>
<evidence type="ECO:0000256" key="1">
    <source>
        <dbReference type="SAM" id="MobiDB-lite"/>
    </source>
</evidence>
<dbReference type="InterPro" id="IPR045702">
    <property type="entry name" value="DUF6060"/>
</dbReference>
<organism evidence="3 4">
    <name type="scientific">Aureobasidium pullulans</name>
    <name type="common">Black yeast</name>
    <name type="synonym">Pullularia pullulans</name>
    <dbReference type="NCBI Taxonomy" id="5580"/>
    <lineage>
        <taxon>Eukaryota</taxon>
        <taxon>Fungi</taxon>
        <taxon>Dikarya</taxon>
        <taxon>Ascomycota</taxon>
        <taxon>Pezizomycotina</taxon>
        <taxon>Dothideomycetes</taxon>
        <taxon>Dothideomycetidae</taxon>
        <taxon>Dothideales</taxon>
        <taxon>Saccotheciaceae</taxon>
        <taxon>Aureobasidium</taxon>
    </lineage>
</organism>
<reference evidence="3 4" key="1">
    <citation type="submission" date="2023-11" db="EMBL/GenBank/DDBJ databases">
        <title>Draft genome sequence and annotation of the polyextremotolerant black yeast-like fungus Aureobasidium pullulans NRRL 62042.</title>
        <authorList>
            <person name="Dielentheis-Frenken M.R.E."/>
            <person name="Wibberg D."/>
            <person name="Blank L.M."/>
            <person name="Tiso T."/>
        </authorList>
    </citation>
    <scope>NUCLEOTIDE SEQUENCE [LARGE SCALE GENOMIC DNA]</scope>
    <source>
        <strain evidence="3 4">NRRL 62042</strain>
    </source>
</reference>
<evidence type="ECO:0000256" key="2">
    <source>
        <dbReference type="SAM" id="SignalP"/>
    </source>
</evidence>
<accession>A0ABR0T9Q6</accession>
<feature type="region of interest" description="Disordered" evidence="1">
    <location>
        <begin position="186"/>
        <end position="205"/>
    </location>
</feature>
<keyword evidence="2" id="KW-0732">Signal</keyword>
<protein>
    <submittedName>
        <fullName evidence="3">Uncharacterized protein</fullName>
    </submittedName>
</protein>
<proteinExistence type="predicted"/>